<comment type="catalytic activity">
    <reaction evidence="6">
        <text>precorrin-2 + NAD(+) = sirohydrochlorin + NADH + 2 H(+)</text>
        <dbReference type="Rhea" id="RHEA:15613"/>
        <dbReference type="ChEBI" id="CHEBI:15378"/>
        <dbReference type="ChEBI" id="CHEBI:57540"/>
        <dbReference type="ChEBI" id="CHEBI:57945"/>
        <dbReference type="ChEBI" id="CHEBI:58351"/>
        <dbReference type="ChEBI" id="CHEBI:58827"/>
        <dbReference type="EC" id="1.3.1.76"/>
    </reaction>
</comment>
<proteinExistence type="predicted"/>
<dbReference type="GO" id="GO:0019354">
    <property type="term" value="P:siroheme biosynthetic process"/>
    <property type="evidence" value="ECO:0007669"/>
    <property type="project" value="UniProtKB-UniPathway"/>
</dbReference>
<keyword evidence="5" id="KW-0627">Porphyrin biosynthesis</keyword>
<comment type="pathway">
    <text evidence="1">Porphyrin-containing compound metabolism; siroheme biosynthesis; sirohydrochlorin from precorrin-2: step 1/1.</text>
</comment>
<dbReference type="AlphaFoldDB" id="A0A372LF29"/>
<dbReference type="SUPFAM" id="SSF75615">
    <property type="entry name" value="Siroheme synthase middle domains-like"/>
    <property type="match status" value="1"/>
</dbReference>
<dbReference type="OrthoDB" id="9773765at2"/>
<evidence type="ECO:0000256" key="1">
    <source>
        <dbReference type="ARBA" id="ARBA00005010"/>
    </source>
</evidence>
<keyword evidence="8" id="KW-1185">Reference proteome</keyword>
<gene>
    <name evidence="7" type="ORF">D0466_10680</name>
</gene>
<dbReference type="SUPFAM" id="SSF51735">
    <property type="entry name" value="NAD(P)-binding Rossmann-fold domains"/>
    <property type="match status" value="1"/>
</dbReference>
<organism evidence="7 8">
    <name type="scientific">Peribacillus glennii</name>
    <dbReference type="NCBI Taxonomy" id="2303991"/>
    <lineage>
        <taxon>Bacteria</taxon>
        <taxon>Bacillati</taxon>
        <taxon>Bacillota</taxon>
        <taxon>Bacilli</taxon>
        <taxon>Bacillales</taxon>
        <taxon>Bacillaceae</taxon>
        <taxon>Peribacillus</taxon>
    </lineage>
</organism>
<dbReference type="GO" id="GO:0043115">
    <property type="term" value="F:precorrin-2 dehydrogenase activity"/>
    <property type="evidence" value="ECO:0007669"/>
    <property type="project" value="UniProtKB-EC"/>
</dbReference>
<dbReference type="RefSeq" id="WP_117322546.1">
    <property type="nucleotide sequence ID" value="NZ_QVTD01000005.1"/>
</dbReference>
<dbReference type="InterPro" id="IPR036291">
    <property type="entry name" value="NAD(P)-bd_dom_sf"/>
</dbReference>
<evidence type="ECO:0000256" key="4">
    <source>
        <dbReference type="ARBA" id="ARBA00023027"/>
    </source>
</evidence>
<dbReference type="Pfam" id="PF13241">
    <property type="entry name" value="NAD_binding_7"/>
    <property type="match status" value="1"/>
</dbReference>
<dbReference type="NCBIfam" id="TIGR01470">
    <property type="entry name" value="cysG_Nterm"/>
    <property type="match status" value="1"/>
</dbReference>
<dbReference type="InterPro" id="IPR042518">
    <property type="entry name" value="SirC_C"/>
</dbReference>
<dbReference type="Pfam" id="PF22440">
    <property type="entry name" value="SirC_C"/>
    <property type="match status" value="1"/>
</dbReference>
<dbReference type="Proteomes" id="UP000262939">
    <property type="component" value="Unassembled WGS sequence"/>
</dbReference>
<dbReference type="EMBL" id="QVTD01000005">
    <property type="protein sequence ID" value="RFU63910.1"/>
    <property type="molecule type" value="Genomic_DNA"/>
</dbReference>
<evidence type="ECO:0000256" key="6">
    <source>
        <dbReference type="ARBA" id="ARBA00047561"/>
    </source>
</evidence>
<dbReference type="EC" id="1.3.1.76" evidence="2"/>
<evidence type="ECO:0000256" key="3">
    <source>
        <dbReference type="ARBA" id="ARBA00023002"/>
    </source>
</evidence>
<keyword evidence="4" id="KW-0520">NAD</keyword>
<comment type="caution">
    <text evidence="7">The sequence shown here is derived from an EMBL/GenBank/DDBJ whole genome shotgun (WGS) entry which is preliminary data.</text>
</comment>
<sequence length="207" mass="23331">MKKYYPVNLDIEGKAAAVVGGGKVAERKVKGLLEAGADVTIISPEITEGLRQWEVQDAIAWRKKEVSVEDLQDAAIVVAATNDAQVNEWIASIIKPNQLVNLADNPEDSDFHTPSIIRRGGLVITVSTSGASPMLSRKITRDIAELYDERYEDYLDFLFAWRERIIKEVKDPGKKRKLLAALVEQDFLDRNDRDASFRILYEKIMEP</sequence>
<keyword evidence="3" id="KW-0560">Oxidoreductase</keyword>
<evidence type="ECO:0000313" key="8">
    <source>
        <dbReference type="Proteomes" id="UP000262939"/>
    </source>
</evidence>
<accession>A0A372LF29</accession>
<dbReference type="InterPro" id="IPR028161">
    <property type="entry name" value="Met8-like"/>
</dbReference>
<protein>
    <recommendedName>
        <fullName evidence="2">precorrin-2 dehydrogenase</fullName>
        <ecNumber evidence="2">1.3.1.76</ecNumber>
    </recommendedName>
</protein>
<dbReference type="PANTHER" id="PTHR35330:SF1">
    <property type="entry name" value="SIROHEME BIOSYNTHESIS PROTEIN MET8"/>
    <property type="match status" value="1"/>
</dbReference>
<dbReference type="PANTHER" id="PTHR35330">
    <property type="entry name" value="SIROHEME BIOSYNTHESIS PROTEIN MET8"/>
    <property type="match status" value="1"/>
</dbReference>
<dbReference type="Gene3D" id="1.10.8.610">
    <property type="entry name" value="SirC, precorrin-2 dehydrogenase, C-terminal helical domain-like"/>
    <property type="match status" value="1"/>
</dbReference>
<dbReference type="Gene3D" id="3.40.50.720">
    <property type="entry name" value="NAD(P)-binding Rossmann-like Domain"/>
    <property type="match status" value="1"/>
</dbReference>
<reference evidence="7 8" key="1">
    <citation type="submission" date="2018-08" db="EMBL/GenBank/DDBJ databases">
        <title>Bacillus chawlae sp. nov., Bacillus glennii sp. nov., and Bacillus saganii sp. nov. Isolated from the Vehicle Assembly Building at Kennedy Space Center where the Viking Spacecraft were Assembled.</title>
        <authorList>
            <person name="Seuylemezian A."/>
            <person name="Vaishampayan P."/>
        </authorList>
    </citation>
    <scope>NUCLEOTIDE SEQUENCE [LARGE SCALE GENOMIC DNA]</scope>
    <source>
        <strain evidence="7 8">V44-8</strain>
    </source>
</reference>
<dbReference type="InterPro" id="IPR006367">
    <property type="entry name" value="Sirohaem_synthase_N"/>
</dbReference>
<evidence type="ECO:0000256" key="5">
    <source>
        <dbReference type="ARBA" id="ARBA00023244"/>
    </source>
</evidence>
<evidence type="ECO:0000313" key="7">
    <source>
        <dbReference type="EMBL" id="RFU63910.1"/>
    </source>
</evidence>
<dbReference type="GO" id="GO:0004325">
    <property type="term" value="F:ferrochelatase activity"/>
    <property type="evidence" value="ECO:0007669"/>
    <property type="project" value="InterPro"/>
</dbReference>
<evidence type="ECO:0000256" key="2">
    <source>
        <dbReference type="ARBA" id="ARBA00012400"/>
    </source>
</evidence>
<dbReference type="UniPathway" id="UPA00262">
    <property type="reaction ID" value="UER00222"/>
</dbReference>
<name>A0A372LF29_9BACI</name>